<dbReference type="GO" id="GO:0003712">
    <property type="term" value="F:transcription coregulator activity"/>
    <property type="evidence" value="ECO:0007669"/>
    <property type="project" value="InterPro"/>
</dbReference>
<dbReference type="EMBL" id="JH370141">
    <property type="protein sequence ID" value="ELA41609.1"/>
    <property type="molecule type" value="Genomic_DNA"/>
</dbReference>
<keyword evidence="1" id="KW-0539">Nucleus</keyword>
<reference evidence="3" key="1">
    <citation type="submission" date="2011-05" db="EMBL/GenBank/DDBJ databases">
        <title>The genome sequence of Vittaforma corneae strain ATCC 50505.</title>
        <authorList>
            <consortium name="The Broad Institute Genome Sequencing Platform"/>
            <person name="Cuomo C."/>
            <person name="Didier E."/>
            <person name="Bowers L."/>
            <person name="Young S.K."/>
            <person name="Zeng Q."/>
            <person name="Gargeya S."/>
            <person name="Fitzgerald M."/>
            <person name="Haas B."/>
            <person name="Abouelleil A."/>
            <person name="Alvarado L."/>
            <person name="Arachchi H.M."/>
            <person name="Berlin A."/>
            <person name="Chapman S.B."/>
            <person name="Gearin G."/>
            <person name="Goldberg J."/>
            <person name="Griggs A."/>
            <person name="Gujja S."/>
            <person name="Hansen M."/>
            <person name="Heiman D."/>
            <person name="Howarth C."/>
            <person name="Larimer J."/>
            <person name="Lui A."/>
            <person name="MacDonald P.J.P."/>
            <person name="McCowen C."/>
            <person name="Montmayeur A."/>
            <person name="Murphy C."/>
            <person name="Neiman D."/>
            <person name="Pearson M."/>
            <person name="Priest M."/>
            <person name="Roberts A."/>
            <person name="Saif S."/>
            <person name="Shea T."/>
            <person name="Sisk P."/>
            <person name="Stolte C."/>
            <person name="Sykes S."/>
            <person name="Wortman J."/>
            <person name="Nusbaum C."/>
            <person name="Birren B."/>
        </authorList>
    </citation>
    <scope>NUCLEOTIDE SEQUENCE [LARGE SCALE GENOMIC DNA]</scope>
    <source>
        <strain evidence="3">ATCC 50505</strain>
    </source>
</reference>
<comment type="function">
    <text evidence="1">Component of the Mediator complex, a coactivator involved in the regulated transcription of nearly all RNA polymerase II-dependent genes. Mediator functions as a bridge to convey information from gene-specific regulatory proteins to the basal RNA polymerase II transcription machinery. Mediator is recruited to promoters by direct interactions with regulatory proteins and serves as a scaffold for the assembly of a functional preinitiation complex with RNA polymerase II and the general transcription factors.</text>
</comment>
<comment type="subcellular location">
    <subcellularLocation>
        <location evidence="1">Nucleus</location>
    </subcellularLocation>
</comment>
<comment type="similarity">
    <text evidence="1">Belongs to the Mediator complex subunit 18 family.</text>
</comment>
<evidence type="ECO:0000313" key="2">
    <source>
        <dbReference type="EMBL" id="ELA41609.1"/>
    </source>
</evidence>
<gene>
    <name evidence="1" type="primary">MED18</name>
    <name evidence="2" type="ORF">VICG_01357</name>
</gene>
<evidence type="ECO:0000256" key="1">
    <source>
        <dbReference type="RuleBase" id="RU364150"/>
    </source>
</evidence>
<proteinExistence type="inferred from homology"/>
<dbReference type="InterPro" id="IPR019095">
    <property type="entry name" value="Mediator_Med18"/>
</dbReference>
<keyword evidence="1" id="KW-0805">Transcription regulation</keyword>
<dbReference type="AlphaFoldDB" id="L2GLW8"/>
<keyword evidence="3" id="KW-1185">Reference proteome</keyword>
<dbReference type="VEuPathDB" id="MicrosporidiaDB:VICG_01357"/>
<name>L2GLW8_VITCO</name>
<dbReference type="InParanoid" id="L2GLW8"/>
<dbReference type="Proteomes" id="UP000011082">
    <property type="component" value="Unassembled WGS sequence"/>
</dbReference>
<dbReference type="RefSeq" id="XP_007604803.1">
    <property type="nucleotide sequence ID" value="XM_007604741.1"/>
</dbReference>
<dbReference type="GO" id="GO:0016592">
    <property type="term" value="C:mediator complex"/>
    <property type="evidence" value="ECO:0007669"/>
    <property type="project" value="InterPro"/>
</dbReference>
<dbReference type="Gene3D" id="2.40.320.10">
    <property type="entry name" value="Hypothetical Protein Pfu-838710-001"/>
    <property type="match status" value="1"/>
</dbReference>
<dbReference type="Pfam" id="PF09637">
    <property type="entry name" value="Med18"/>
    <property type="match status" value="1"/>
</dbReference>
<accession>L2GLW8</accession>
<dbReference type="GeneID" id="19882068"/>
<evidence type="ECO:0000313" key="3">
    <source>
        <dbReference type="Proteomes" id="UP000011082"/>
    </source>
</evidence>
<comment type="subunit">
    <text evidence="1">Component of the Mediator complex.</text>
</comment>
<keyword evidence="1" id="KW-0804">Transcription</keyword>
<keyword evidence="1" id="KW-0010">Activator</keyword>
<organism evidence="2 3">
    <name type="scientific">Vittaforma corneae (strain ATCC 50505)</name>
    <name type="common">Microsporidian parasite</name>
    <name type="synonym">Nosema corneum</name>
    <dbReference type="NCBI Taxonomy" id="993615"/>
    <lineage>
        <taxon>Eukaryota</taxon>
        <taxon>Fungi</taxon>
        <taxon>Fungi incertae sedis</taxon>
        <taxon>Microsporidia</taxon>
        <taxon>Nosematidae</taxon>
        <taxon>Vittaforma</taxon>
    </lineage>
</organism>
<dbReference type="GO" id="GO:0006357">
    <property type="term" value="P:regulation of transcription by RNA polymerase II"/>
    <property type="evidence" value="ECO:0007669"/>
    <property type="project" value="InterPro"/>
</dbReference>
<sequence length="178" mass="20600">MLECALFGMCREKLGLSGKQFSRIEKVYETGGKKAIAHIEKGRDEMEIHFYDTPDRNKQRMSIVRKKTVVPFTKDYDKFLTAIGYKNLCVNLVEGFRYYRNGYTIEITKMKRTKDILDSSEENELVSSPDLPECLFEYYLVKVFTNTESVNVGEEILNTAFHELNDVVKLVKPAPSIF</sequence>
<protein>
    <recommendedName>
        <fullName evidence="1">Mediator of RNA polymerase II transcription subunit 18</fullName>
    </recommendedName>
    <alternativeName>
        <fullName evidence="1">Mediator complex subunit 18</fullName>
    </alternativeName>
</protein>
<dbReference type="HOGENOM" id="CLU_1570638_0_0_1"/>